<evidence type="ECO:0000313" key="4">
    <source>
        <dbReference type="Proteomes" id="UP001299235"/>
    </source>
</evidence>
<keyword evidence="4" id="KW-1185">Reference proteome</keyword>
<proteinExistence type="predicted"/>
<evidence type="ECO:0000256" key="1">
    <source>
        <dbReference type="SAM" id="MobiDB-lite"/>
    </source>
</evidence>
<feature type="compositionally biased region" description="Basic and acidic residues" evidence="1">
    <location>
        <begin position="232"/>
        <end position="257"/>
    </location>
</feature>
<feature type="transmembrane region" description="Helical" evidence="2">
    <location>
        <begin position="143"/>
        <end position="161"/>
    </location>
</feature>
<sequence length="303" mass="34401">MARQKNKILMFLFSLIPGAGQMYMGFMKQGLSLMTIFATLCAVGIWLDIKPLLFFAPIILLYSFFDATNKNSMDAEAFKKLEDHYLWGDDWMEWSEGLKDSISRRDGKKAMGTVLYIVAACMIWSVVKYFADIIYGPTSLPGAVIAKIPVAVVAVFVLWVGRKLMKSASDEEKRFYRGMPYPYAQSMGIHMNGERMPNPWERVWSDPQRMQHPEQEPVRETVVEEAAAAQETAEKAKVELRKENETKEVVKPQEEKAGTAQENETQTGTEETDVVEEVAEAEKEREIKETLETMEAEAAVEKS</sequence>
<dbReference type="EMBL" id="JAJEQE010000025">
    <property type="protein sequence ID" value="MCC2149264.1"/>
    <property type="molecule type" value="Genomic_DNA"/>
</dbReference>
<evidence type="ECO:0000313" key="3">
    <source>
        <dbReference type="EMBL" id="MCC2149264.1"/>
    </source>
</evidence>
<keyword evidence="2" id="KW-1133">Transmembrane helix</keyword>
<dbReference type="Proteomes" id="UP001299235">
    <property type="component" value="Unassembled WGS sequence"/>
</dbReference>
<organism evidence="3 4">
    <name type="scientific">Hominisplanchenecus faecis</name>
    <dbReference type="NCBI Taxonomy" id="2885351"/>
    <lineage>
        <taxon>Bacteria</taxon>
        <taxon>Bacillati</taxon>
        <taxon>Bacillota</taxon>
        <taxon>Clostridia</taxon>
        <taxon>Lachnospirales</taxon>
        <taxon>Lachnospiraceae</taxon>
        <taxon>Hominisplanchenecus</taxon>
    </lineage>
</organism>
<feature type="transmembrane region" description="Helical" evidence="2">
    <location>
        <begin position="36"/>
        <end position="65"/>
    </location>
</feature>
<feature type="compositionally biased region" description="Acidic residues" evidence="1">
    <location>
        <begin position="270"/>
        <end position="279"/>
    </location>
</feature>
<dbReference type="RefSeq" id="WP_248835411.1">
    <property type="nucleotide sequence ID" value="NZ_JAJEQE010000025.1"/>
</dbReference>
<accession>A0ABS8EWW6</accession>
<keyword evidence="2" id="KW-0472">Membrane</keyword>
<feature type="region of interest" description="Disordered" evidence="1">
    <location>
        <begin position="229"/>
        <end position="285"/>
    </location>
</feature>
<evidence type="ECO:0000256" key="2">
    <source>
        <dbReference type="SAM" id="Phobius"/>
    </source>
</evidence>
<keyword evidence="2" id="KW-0812">Transmembrane</keyword>
<comment type="caution">
    <text evidence="3">The sequence shown here is derived from an EMBL/GenBank/DDBJ whole genome shotgun (WGS) entry which is preliminary data.</text>
</comment>
<name>A0ABS8EWW6_9FIRM</name>
<reference evidence="3 4" key="1">
    <citation type="submission" date="2021-10" db="EMBL/GenBank/DDBJ databases">
        <title>Anaerobic single-cell dispensing facilitates the cultivation of human gut bacteria.</title>
        <authorList>
            <person name="Afrizal A."/>
        </authorList>
    </citation>
    <scope>NUCLEOTIDE SEQUENCE [LARGE SCALE GENOMIC DNA]</scope>
    <source>
        <strain evidence="3 4">CLA-AA-H246</strain>
    </source>
</reference>
<gene>
    <name evidence="3" type="ORF">LKD42_08340</name>
</gene>
<protein>
    <submittedName>
        <fullName evidence="3">Uncharacterized protein</fullName>
    </submittedName>
</protein>
<feature type="compositionally biased region" description="Low complexity" evidence="1">
    <location>
        <begin position="258"/>
        <end position="269"/>
    </location>
</feature>
<feature type="transmembrane region" description="Helical" evidence="2">
    <location>
        <begin position="113"/>
        <end position="131"/>
    </location>
</feature>